<evidence type="ECO:0000313" key="1">
    <source>
        <dbReference type="EMBL" id="GAA1700568.1"/>
    </source>
</evidence>
<accession>A0ABP4U7V2</accession>
<dbReference type="Proteomes" id="UP001500064">
    <property type="component" value="Unassembled WGS sequence"/>
</dbReference>
<protein>
    <recommendedName>
        <fullName evidence="3">DUF4241 domain-containing protein</fullName>
    </recommendedName>
</protein>
<name>A0ABP4U7V2_9ACTN</name>
<proteinExistence type="predicted"/>
<sequence>MPIPPADSSTIFKEGTRYQWPNGDILRIELREAGALQLPTGNLVARDNSIGGLDPEDDTQAFAVKVMSGSYPVVLAIVNWEKSPHARQRVAAAKVMISQVEATSWEMALRPGQRIADLAPDSVYGFPVDSGQGCYLDASLLSFLQASQRDEVQLDAARDEVMENCHAELIDPKTGGNIILFDCGMGDGLYPTWIGRSAAGEIVCFATDLELLSHSLGTLPQV</sequence>
<dbReference type="InterPro" id="IPR025335">
    <property type="entry name" value="DUF4241"/>
</dbReference>
<evidence type="ECO:0000313" key="2">
    <source>
        <dbReference type="Proteomes" id="UP001500064"/>
    </source>
</evidence>
<gene>
    <name evidence="1" type="ORF">GCM10009733_112190</name>
</gene>
<dbReference type="Pfam" id="PF14025">
    <property type="entry name" value="DUF4241"/>
    <property type="match status" value="1"/>
</dbReference>
<dbReference type="EMBL" id="BAAAMU010000315">
    <property type="protein sequence ID" value="GAA1700568.1"/>
    <property type="molecule type" value="Genomic_DNA"/>
</dbReference>
<dbReference type="RefSeq" id="WP_346115614.1">
    <property type="nucleotide sequence ID" value="NZ_BAAAMU010000315.1"/>
</dbReference>
<keyword evidence="2" id="KW-1185">Reference proteome</keyword>
<organism evidence="1 2">
    <name type="scientific">Nonomuraea maheshkhaliensis</name>
    <dbReference type="NCBI Taxonomy" id="419590"/>
    <lineage>
        <taxon>Bacteria</taxon>
        <taxon>Bacillati</taxon>
        <taxon>Actinomycetota</taxon>
        <taxon>Actinomycetes</taxon>
        <taxon>Streptosporangiales</taxon>
        <taxon>Streptosporangiaceae</taxon>
        <taxon>Nonomuraea</taxon>
    </lineage>
</organism>
<comment type="caution">
    <text evidence="1">The sequence shown here is derived from an EMBL/GenBank/DDBJ whole genome shotgun (WGS) entry which is preliminary data.</text>
</comment>
<evidence type="ECO:0008006" key="3">
    <source>
        <dbReference type="Google" id="ProtNLM"/>
    </source>
</evidence>
<reference evidence="2" key="1">
    <citation type="journal article" date="2019" name="Int. J. Syst. Evol. Microbiol.">
        <title>The Global Catalogue of Microorganisms (GCM) 10K type strain sequencing project: providing services to taxonomists for standard genome sequencing and annotation.</title>
        <authorList>
            <consortium name="The Broad Institute Genomics Platform"/>
            <consortium name="The Broad Institute Genome Sequencing Center for Infectious Disease"/>
            <person name="Wu L."/>
            <person name="Ma J."/>
        </authorList>
    </citation>
    <scope>NUCLEOTIDE SEQUENCE [LARGE SCALE GENOMIC DNA]</scope>
    <source>
        <strain evidence="2">JCM 13929</strain>
    </source>
</reference>